<protein>
    <submittedName>
        <fullName evidence="6">GntR family transcriptional regulator</fullName>
    </submittedName>
</protein>
<dbReference type="PROSITE" id="PS50949">
    <property type="entry name" value="HTH_GNTR"/>
    <property type="match status" value="1"/>
</dbReference>
<proteinExistence type="predicted"/>
<dbReference type="Proteomes" id="UP000190135">
    <property type="component" value="Unassembled WGS sequence"/>
</dbReference>
<dbReference type="EMBL" id="FUXL01000009">
    <property type="protein sequence ID" value="SKA23382.1"/>
    <property type="molecule type" value="Genomic_DNA"/>
</dbReference>
<evidence type="ECO:0000259" key="4">
    <source>
        <dbReference type="PROSITE" id="PS50949"/>
    </source>
</evidence>
<dbReference type="PRINTS" id="PR00035">
    <property type="entry name" value="HTHGNTR"/>
</dbReference>
<reference evidence="7" key="1">
    <citation type="submission" date="2017-02" db="EMBL/GenBank/DDBJ databases">
        <authorList>
            <person name="Varghese N."/>
            <person name="Submissions S."/>
        </authorList>
    </citation>
    <scope>NUCLEOTIDE SEQUENCE [LARGE SCALE GENOMIC DNA]</scope>
    <source>
        <strain evidence="7">USBA 369</strain>
    </source>
</reference>
<dbReference type="Gene3D" id="3.40.1410.10">
    <property type="entry name" value="Chorismate lyase-like"/>
    <property type="match status" value="1"/>
</dbReference>
<dbReference type="SMART" id="SM00345">
    <property type="entry name" value="HTH_GNTR"/>
    <property type="match status" value="1"/>
</dbReference>
<feature type="domain" description="HTH gntR-type" evidence="4">
    <location>
        <begin position="10"/>
        <end position="78"/>
    </location>
</feature>
<keyword evidence="1" id="KW-0805">Transcription regulation</keyword>
<keyword evidence="3" id="KW-0804">Transcription</keyword>
<dbReference type="Pfam" id="PF00392">
    <property type="entry name" value="GntR"/>
    <property type="match status" value="1"/>
</dbReference>
<dbReference type="AlphaFoldDB" id="A0A1T4SG87"/>
<name>A0A1T4SG87_9HYPH</name>
<gene>
    <name evidence="5" type="ORF">SAMN05428963_1094</name>
    <name evidence="6" type="ORF">SAMN05428963_110176</name>
</gene>
<dbReference type="GO" id="GO:0045892">
    <property type="term" value="P:negative regulation of DNA-templated transcription"/>
    <property type="evidence" value="ECO:0007669"/>
    <property type="project" value="TreeGrafter"/>
</dbReference>
<dbReference type="EMBL" id="FUXL01000010">
    <property type="protein sequence ID" value="SKA27314.1"/>
    <property type="molecule type" value="Genomic_DNA"/>
</dbReference>
<dbReference type="Gene3D" id="1.10.10.10">
    <property type="entry name" value="Winged helix-like DNA-binding domain superfamily/Winged helix DNA-binding domain"/>
    <property type="match status" value="1"/>
</dbReference>
<dbReference type="OrthoDB" id="5450856at2"/>
<dbReference type="InterPro" id="IPR000524">
    <property type="entry name" value="Tscrpt_reg_HTH_GntR"/>
</dbReference>
<dbReference type="CDD" id="cd07377">
    <property type="entry name" value="WHTH_GntR"/>
    <property type="match status" value="1"/>
</dbReference>
<dbReference type="SUPFAM" id="SSF46785">
    <property type="entry name" value="Winged helix' DNA-binding domain"/>
    <property type="match status" value="1"/>
</dbReference>
<dbReference type="InterPro" id="IPR036390">
    <property type="entry name" value="WH_DNA-bd_sf"/>
</dbReference>
<dbReference type="InterPro" id="IPR036388">
    <property type="entry name" value="WH-like_DNA-bd_sf"/>
</dbReference>
<dbReference type="InterPro" id="IPR028978">
    <property type="entry name" value="Chorismate_lyase_/UTRA_dom_sf"/>
</dbReference>
<organism evidence="6 7">
    <name type="scientific">Consotaella salsifontis</name>
    <dbReference type="NCBI Taxonomy" id="1365950"/>
    <lineage>
        <taxon>Bacteria</taxon>
        <taxon>Pseudomonadati</taxon>
        <taxon>Pseudomonadota</taxon>
        <taxon>Alphaproteobacteria</taxon>
        <taxon>Hyphomicrobiales</taxon>
        <taxon>Aurantimonadaceae</taxon>
        <taxon>Consotaella</taxon>
    </lineage>
</organism>
<evidence type="ECO:0000256" key="3">
    <source>
        <dbReference type="ARBA" id="ARBA00023163"/>
    </source>
</evidence>
<evidence type="ECO:0000313" key="6">
    <source>
        <dbReference type="EMBL" id="SKA27314.1"/>
    </source>
</evidence>
<dbReference type="STRING" id="1365950.SAMN05428963_1094"/>
<dbReference type="PANTHER" id="PTHR44846">
    <property type="entry name" value="MANNOSYL-D-GLYCERATE TRANSPORT/METABOLISM SYSTEM REPRESSOR MNGR-RELATED"/>
    <property type="match status" value="1"/>
</dbReference>
<dbReference type="GO" id="GO:0003700">
    <property type="term" value="F:DNA-binding transcription factor activity"/>
    <property type="evidence" value="ECO:0007669"/>
    <property type="project" value="InterPro"/>
</dbReference>
<keyword evidence="7" id="KW-1185">Reference proteome</keyword>
<dbReference type="SMART" id="SM00866">
    <property type="entry name" value="UTRA"/>
    <property type="match status" value="1"/>
</dbReference>
<evidence type="ECO:0000313" key="7">
    <source>
        <dbReference type="Proteomes" id="UP000190135"/>
    </source>
</evidence>
<dbReference type="Pfam" id="PF07702">
    <property type="entry name" value="UTRA"/>
    <property type="match status" value="1"/>
</dbReference>
<dbReference type="SUPFAM" id="SSF64288">
    <property type="entry name" value="Chorismate lyase-like"/>
    <property type="match status" value="1"/>
</dbReference>
<evidence type="ECO:0000256" key="1">
    <source>
        <dbReference type="ARBA" id="ARBA00023015"/>
    </source>
</evidence>
<dbReference type="InterPro" id="IPR050679">
    <property type="entry name" value="Bact_HTH_transcr_reg"/>
</dbReference>
<evidence type="ECO:0000313" key="5">
    <source>
        <dbReference type="EMBL" id="SKA23382.1"/>
    </source>
</evidence>
<evidence type="ECO:0000256" key="2">
    <source>
        <dbReference type="ARBA" id="ARBA00023125"/>
    </source>
</evidence>
<reference evidence="6 7" key="2">
    <citation type="submission" date="2017-02" db="EMBL/GenBank/DDBJ databases">
        <authorList>
            <person name="Peterson S.W."/>
        </authorList>
    </citation>
    <scope>NUCLEOTIDE SEQUENCE [LARGE SCALE GENOMIC DNA]</scope>
    <source>
        <strain evidence="6 7">USBA 369</strain>
    </source>
</reference>
<keyword evidence="2" id="KW-0238">DNA-binding</keyword>
<dbReference type="RefSeq" id="WP_078708956.1">
    <property type="nucleotide sequence ID" value="NZ_FUXL01000009.1"/>
</dbReference>
<dbReference type="GO" id="GO:0003677">
    <property type="term" value="F:DNA binding"/>
    <property type="evidence" value="ECO:0007669"/>
    <property type="project" value="UniProtKB-KW"/>
</dbReference>
<sequence length="250" mass="27916">MDRIDRTAATPYYQQLADILLRQINEGRYVPDDRLPSESELCREFDLSRSTVRETLRSLQDQRIIKMVPRRGAFVAKGIDRGWMLQVTSGFFDYEAHQGGKRVATSVIRAAFEQSSPSVADLLELEGQPTIFSLERVRALDDVPVLRSINYMPAAVGEALIGKPVLQGKDSLNRTLRALGYSISSARREVEAVTVPDEIAESLRLAPGSPVLLIRSISRDENGVPFDFYRSYVRSDLVTIAVDARALEDG</sequence>
<dbReference type="InterPro" id="IPR011663">
    <property type="entry name" value="UTRA"/>
</dbReference>
<dbReference type="PANTHER" id="PTHR44846:SF1">
    <property type="entry name" value="MANNOSYL-D-GLYCERATE TRANSPORT_METABOLISM SYSTEM REPRESSOR MNGR-RELATED"/>
    <property type="match status" value="1"/>
</dbReference>
<accession>A0A1T4SG87</accession>